<feature type="compositionally biased region" description="Acidic residues" evidence="1">
    <location>
        <begin position="201"/>
        <end position="215"/>
    </location>
</feature>
<feature type="domain" description="GmrSD restriction endonucleases N-terminal" evidence="2">
    <location>
        <begin position="13"/>
        <end position="274"/>
    </location>
</feature>
<dbReference type="Proteomes" id="UP001501821">
    <property type="component" value="Unassembled WGS sequence"/>
</dbReference>
<evidence type="ECO:0000259" key="2">
    <source>
        <dbReference type="Pfam" id="PF03235"/>
    </source>
</evidence>
<name>A0ABP7HZ86_9ACTN</name>
<reference evidence="5" key="1">
    <citation type="journal article" date="2019" name="Int. J. Syst. Evol. Microbiol.">
        <title>The Global Catalogue of Microorganisms (GCM) 10K type strain sequencing project: providing services to taxonomists for standard genome sequencing and annotation.</title>
        <authorList>
            <consortium name="The Broad Institute Genomics Platform"/>
            <consortium name="The Broad Institute Genome Sequencing Center for Infectious Disease"/>
            <person name="Wu L."/>
            <person name="Ma J."/>
        </authorList>
    </citation>
    <scope>NUCLEOTIDE SEQUENCE [LARGE SCALE GENOMIC DNA]</scope>
    <source>
        <strain evidence="5">JCM 16953</strain>
    </source>
</reference>
<dbReference type="Pfam" id="PF07510">
    <property type="entry name" value="GmrSD_C"/>
    <property type="match status" value="1"/>
</dbReference>
<gene>
    <name evidence="4" type="ORF">GCM10022242_01690</name>
</gene>
<accession>A0ABP7HZ86</accession>
<dbReference type="EMBL" id="BAABAH010000001">
    <property type="protein sequence ID" value="GAA3802368.1"/>
    <property type="molecule type" value="Genomic_DNA"/>
</dbReference>
<dbReference type="InterPro" id="IPR011089">
    <property type="entry name" value="GmrSD_C"/>
</dbReference>
<evidence type="ECO:0000259" key="3">
    <source>
        <dbReference type="Pfam" id="PF07510"/>
    </source>
</evidence>
<dbReference type="PANTHER" id="PTHR35149:SF1">
    <property type="entry name" value="DUF5655 DOMAIN-CONTAINING PROTEIN"/>
    <property type="match status" value="1"/>
</dbReference>
<evidence type="ECO:0000313" key="5">
    <source>
        <dbReference type="Proteomes" id="UP001501821"/>
    </source>
</evidence>
<feature type="compositionally biased region" description="Acidic residues" evidence="1">
    <location>
        <begin position="173"/>
        <end position="184"/>
    </location>
</feature>
<sequence>MSKLDTAHGPFVELIDQGRIFYVPEYQRAYSWRANKSVAELWSDILRLYTNAIDHGRTDSHFIGSVVVGAASTKALGPVECPIIDGQQRLITLSLIVAAIRDELVDDPAEKAEITQQYLAHFKQDKISSSRVRPGADDRASYDEIIQQGDPDKRTLVYKAYAYIVDRLYQGPTEEDADPDVSEDSGDKADSADETVNSDLVDADTDFEDDNHSDDDGQSYVVWDWETLLSVVGTQLELVSISDVPPESAYQIFATLNSKGLPLSQVDLTRNAVFMLMPKGGKRAHAEFWTPMEAVMGKELLQAYLHTWVIRHGYNVPAKEIYSSAVKLLSPPGFSEASVRKQLRDMHNAGWTYLLITRPNIPSDRAKFGAGVTVPKAIVAALVRLQEWGVVPMEPVLMEVLDRFRGGQLKQADVLRILSYLESFVVRRFIAQVPPNDLRSIFARLTQQIRRKTTASAFESALLEGLSEKLRRWPTDAELTDAMMRRPLYRPKGQRWTFFVLKRIAVHLDGKEAPQIVIGTTRGDYSIEHILPQSFPAAWRMDLASWGDPDPQETWQTLVDVSGNLTLTAYNSELSNLPFNQPGLKMDKRRWIKGNLRLELSKMVLANQRWTRAEIDLRSTSLAKTAITIWPLP</sequence>
<comment type="caution">
    <text evidence="4">The sequence shown here is derived from an EMBL/GenBank/DDBJ whole genome shotgun (WGS) entry which is preliminary data.</text>
</comment>
<dbReference type="RefSeq" id="WP_344771872.1">
    <property type="nucleotide sequence ID" value="NZ_BAABAH010000001.1"/>
</dbReference>
<proteinExistence type="predicted"/>
<protein>
    <submittedName>
        <fullName evidence="4">DUF262 domain-containing protein</fullName>
    </submittedName>
</protein>
<evidence type="ECO:0000256" key="1">
    <source>
        <dbReference type="SAM" id="MobiDB-lite"/>
    </source>
</evidence>
<feature type="region of interest" description="Disordered" evidence="1">
    <location>
        <begin position="172"/>
        <end position="215"/>
    </location>
</feature>
<feature type="domain" description="GmrSD restriction endonucleases C-terminal" evidence="3">
    <location>
        <begin position="473"/>
        <end position="624"/>
    </location>
</feature>
<organism evidence="4 5">
    <name type="scientific">Nocardioides panacisoli</name>
    <dbReference type="NCBI Taxonomy" id="627624"/>
    <lineage>
        <taxon>Bacteria</taxon>
        <taxon>Bacillati</taxon>
        <taxon>Actinomycetota</taxon>
        <taxon>Actinomycetes</taxon>
        <taxon>Propionibacteriales</taxon>
        <taxon>Nocardioidaceae</taxon>
        <taxon>Nocardioides</taxon>
    </lineage>
</organism>
<dbReference type="PANTHER" id="PTHR35149">
    <property type="entry name" value="SLL5132 PROTEIN"/>
    <property type="match status" value="1"/>
</dbReference>
<evidence type="ECO:0000313" key="4">
    <source>
        <dbReference type="EMBL" id="GAA3802368.1"/>
    </source>
</evidence>
<dbReference type="InterPro" id="IPR004919">
    <property type="entry name" value="GmrSD_N"/>
</dbReference>
<dbReference type="Pfam" id="PF03235">
    <property type="entry name" value="GmrSD_N"/>
    <property type="match status" value="1"/>
</dbReference>
<keyword evidence="5" id="KW-1185">Reference proteome</keyword>